<sequence>MALQIHPSVGVARLGNSPINAVPSPVIAVSPNDPSNICLSPDTIGGLPFNGDGNGPIVKFKDDAGRIKRQGQLFRVFKDNGIDELTLDSPEVASMEWTVHLANKKAAWYQYSELQGNLLYGQENSYQNQNIPFRNPEMVTEAQRQTLIVDPGPRTISGRDSSVGFDKDNVPAGYPAQYPPDTVQYGVAVKTLGALWTDKSGRLIVLGGSGCAGGNLPLTSYGGSSTWHDDISDGPVYCTITFNDGSPAVSLSAWVIVGSPDFAPEIVNISTLSDTMFDVGVRNLNLVPQMYNNGIWNPQFKANYYRDIFPIIDRMGRYQWVSNVQPMQAAVNGPFDYADPSPENKTNRMNFYNLFRQNDAEPPVKGNSSGQSYPQEQLFSSEETGKMFPMMPLNSGSNSVSNTNIMKFMALDETQLFLLAQWAEGNFDNNRDYLPYPVHPLDAGSVGNCVGLPMCPGIEVTWSLQNPVLYAAPYVIQQYKDEAWYQANGLTPSRDECEGGGCEPGDLTKRMACPWQADFFQCTVQYINFTDIYANKATLPDGSKAPLPPSYYSYWWPPQSPWDVLVGEFTAEGQAATHVPPGEQMNYARGINSFVQMVEYWYALGFLRDKNANAENGYPFIVETERNNDLFTYKEIHIGQISGNVQDWDTTLPVFYIEPDKGKVKKRSLLAANMVEHMEEAAFKAIETLTGAATLPRSGSRSRR</sequence>
<dbReference type="RefSeq" id="WP_069380106.1">
    <property type="nucleotide sequence ID" value="NZ_CP017141.1"/>
</dbReference>
<dbReference type="GO" id="GO:0031640">
    <property type="term" value="P:killing of cells of another organism"/>
    <property type="evidence" value="ECO:0007669"/>
    <property type="project" value="InterPro"/>
</dbReference>
<dbReference type="InterPro" id="IPR041173">
    <property type="entry name" value="LodA_C"/>
</dbReference>
<dbReference type="GO" id="GO:0033736">
    <property type="term" value="F:L-lysine 6-oxidase activity"/>
    <property type="evidence" value="ECO:0007669"/>
    <property type="project" value="InterPro"/>
</dbReference>
<dbReference type="CDD" id="cd14732">
    <property type="entry name" value="LodA"/>
    <property type="match status" value="1"/>
</dbReference>
<gene>
    <name evidence="3" type="ORF">BFS30_15400</name>
</gene>
<dbReference type="Pfam" id="PF18417">
    <property type="entry name" value="LodA_C"/>
    <property type="match status" value="1"/>
</dbReference>
<dbReference type="Proteomes" id="UP000094313">
    <property type="component" value="Chromosome"/>
</dbReference>
<dbReference type="EMBL" id="CP017141">
    <property type="protein sequence ID" value="AOM78441.1"/>
    <property type="molecule type" value="Genomic_DNA"/>
</dbReference>
<evidence type="ECO:0000259" key="1">
    <source>
        <dbReference type="Pfam" id="PF17990"/>
    </source>
</evidence>
<evidence type="ECO:0000313" key="4">
    <source>
        <dbReference type="Proteomes" id="UP000094313"/>
    </source>
</evidence>
<dbReference type="GO" id="GO:1900191">
    <property type="term" value="P:negative regulation of single-species biofilm formation"/>
    <property type="evidence" value="ECO:0007669"/>
    <property type="project" value="InterPro"/>
</dbReference>
<dbReference type="AlphaFoldDB" id="A0A1D7QIE8"/>
<dbReference type="InterPro" id="IPR041168">
    <property type="entry name" value="LodA_N"/>
</dbReference>
<protein>
    <recommendedName>
        <fullName evidence="5">L-lysine 6-oxidase</fullName>
    </recommendedName>
</protein>
<dbReference type="InterPro" id="IPR033797">
    <property type="entry name" value="LodA"/>
</dbReference>
<dbReference type="OrthoDB" id="336698at2"/>
<accession>A0A1D7QIE8</accession>
<reference evidence="3 4" key="1">
    <citation type="submission" date="2016-08" db="EMBL/GenBank/DDBJ databases">
        <authorList>
            <person name="Seilhamer J.J."/>
        </authorList>
    </citation>
    <scope>NUCLEOTIDE SEQUENCE [LARGE SCALE GENOMIC DNA]</scope>
    <source>
        <strain evidence="3 4">DX4</strain>
    </source>
</reference>
<feature type="domain" description="L-lysine epsilon oxidase C-terminal" evidence="2">
    <location>
        <begin position="392"/>
        <end position="535"/>
    </location>
</feature>
<feature type="domain" description="L-Lysine epsilon oxidase N-terminal" evidence="1">
    <location>
        <begin position="6"/>
        <end position="257"/>
    </location>
</feature>
<proteinExistence type="predicted"/>
<dbReference type="Pfam" id="PF17990">
    <property type="entry name" value="LodA_N"/>
    <property type="match status" value="1"/>
</dbReference>
<organism evidence="3 4">
    <name type="scientific">Pedobacter steynii</name>
    <dbReference type="NCBI Taxonomy" id="430522"/>
    <lineage>
        <taxon>Bacteria</taxon>
        <taxon>Pseudomonadati</taxon>
        <taxon>Bacteroidota</taxon>
        <taxon>Sphingobacteriia</taxon>
        <taxon>Sphingobacteriales</taxon>
        <taxon>Sphingobacteriaceae</taxon>
        <taxon>Pedobacter</taxon>
    </lineage>
</organism>
<name>A0A1D7QIE8_9SPHI</name>
<evidence type="ECO:0000313" key="3">
    <source>
        <dbReference type="EMBL" id="AOM78441.1"/>
    </source>
</evidence>
<dbReference type="KEGG" id="psty:BFS30_15400"/>
<dbReference type="NCBIfam" id="NF038172">
    <property type="entry name" value="Lys_ox_CTQ_LodA"/>
    <property type="match status" value="1"/>
</dbReference>
<evidence type="ECO:0000259" key="2">
    <source>
        <dbReference type="Pfam" id="PF18417"/>
    </source>
</evidence>
<keyword evidence="4" id="KW-1185">Reference proteome</keyword>
<evidence type="ECO:0008006" key="5">
    <source>
        <dbReference type="Google" id="ProtNLM"/>
    </source>
</evidence>